<feature type="domain" description="UBC core" evidence="3">
    <location>
        <begin position="1"/>
        <end position="151"/>
    </location>
</feature>
<evidence type="ECO:0000256" key="1">
    <source>
        <dbReference type="ARBA" id="ARBA00022786"/>
    </source>
</evidence>
<dbReference type="EMBL" id="CP089278">
    <property type="protein sequence ID" value="USP80266.1"/>
    <property type="molecule type" value="Genomic_DNA"/>
</dbReference>
<dbReference type="InterPro" id="IPR016135">
    <property type="entry name" value="UBQ-conjugating_enzyme/RWD"/>
</dbReference>
<dbReference type="OrthoDB" id="7851174at2759"/>
<dbReference type="Gene3D" id="3.10.110.10">
    <property type="entry name" value="Ubiquitin Conjugating Enzyme"/>
    <property type="match status" value="1"/>
</dbReference>
<dbReference type="Pfam" id="PF00179">
    <property type="entry name" value="UQ_con"/>
    <property type="match status" value="1"/>
</dbReference>
<dbReference type="SUPFAM" id="SSF54495">
    <property type="entry name" value="UBC-like"/>
    <property type="match status" value="1"/>
</dbReference>
<name>A0A9Q8ZDR0_CURCL</name>
<dbReference type="AlphaFoldDB" id="A0A9Q8ZDR0"/>
<dbReference type="InterPro" id="IPR000608">
    <property type="entry name" value="UBC"/>
</dbReference>
<sequence>MALERLAKEHTYLQRDPLPTCSAGPASTDNPLHWIGHITGPPDTPYAQQTFPIAIYFPEEYPMKPFKLIFTTPVSHPSVSDEGEARLPELEARNWSPVLTVRSILVCLQAFLSDPDSSESAVDSEVEKKSKYPQRDGSADTAARHVEPTHRGRKIAGKKYGMDMRTPEFAVYEKLPEAEKDAFFILHADVIREA</sequence>
<dbReference type="Proteomes" id="UP001056012">
    <property type="component" value="Chromosome 5"/>
</dbReference>
<evidence type="ECO:0000259" key="3">
    <source>
        <dbReference type="PROSITE" id="PS50127"/>
    </source>
</evidence>
<proteinExistence type="predicted"/>
<dbReference type="CDD" id="cd00195">
    <property type="entry name" value="UBCc_UEV"/>
    <property type="match status" value="1"/>
</dbReference>
<dbReference type="PANTHER" id="PTHR24067">
    <property type="entry name" value="UBIQUITIN-CONJUGATING ENZYME E2"/>
    <property type="match status" value="1"/>
</dbReference>
<evidence type="ECO:0000313" key="5">
    <source>
        <dbReference type="Proteomes" id="UP001056012"/>
    </source>
</evidence>
<keyword evidence="5" id="KW-1185">Reference proteome</keyword>
<dbReference type="PROSITE" id="PS50127">
    <property type="entry name" value="UBC_2"/>
    <property type="match status" value="1"/>
</dbReference>
<evidence type="ECO:0000313" key="4">
    <source>
        <dbReference type="EMBL" id="USP80266.1"/>
    </source>
</evidence>
<feature type="compositionally biased region" description="Basic and acidic residues" evidence="2">
    <location>
        <begin position="125"/>
        <end position="150"/>
    </location>
</feature>
<protein>
    <submittedName>
        <fullName evidence="4">UBC-like protein</fullName>
    </submittedName>
</protein>
<dbReference type="VEuPathDB" id="FungiDB:yc1106_07540"/>
<accession>A0A9Q8ZDR0</accession>
<dbReference type="InterPro" id="IPR050113">
    <property type="entry name" value="Ub_conjugating_enzyme"/>
</dbReference>
<organism evidence="4 5">
    <name type="scientific">Curvularia clavata</name>
    <dbReference type="NCBI Taxonomy" id="95742"/>
    <lineage>
        <taxon>Eukaryota</taxon>
        <taxon>Fungi</taxon>
        <taxon>Dikarya</taxon>
        <taxon>Ascomycota</taxon>
        <taxon>Pezizomycotina</taxon>
        <taxon>Dothideomycetes</taxon>
        <taxon>Pleosporomycetidae</taxon>
        <taxon>Pleosporales</taxon>
        <taxon>Pleosporineae</taxon>
        <taxon>Pleosporaceae</taxon>
        <taxon>Curvularia</taxon>
    </lineage>
</organism>
<gene>
    <name evidence="4" type="ORF">yc1106_07540</name>
</gene>
<reference evidence="4" key="1">
    <citation type="submission" date="2021-12" db="EMBL/GenBank/DDBJ databases">
        <title>Curvularia clavata genome.</title>
        <authorList>
            <person name="Cao Y."/>
        </authorList>
    </citation>
    <scope>NUCLEOTIDE SEQUENCE</scope>
    <source>
        <strain evidence="4">Yc1106</strain>
    </source>
</reference>
<feature type="region of interest" description="Disordered" evidence="2">
    <location>
        <begin position="115"/>
        <end position="159"/>
    </location>
</feature>
<evidence type="ECO:0000256" key="2">
    <source>
        <dbReference type="SAM" id="MobiDB-lite"/>
    </source>
</evidence>
<keyword evidence="1" id="KW-0833">Ubl conjugation pathway</keyword>
<dbReference type="SMART" id="SM00212">
    <property type="entry name" value="UBCc"/>
    <property type="match status" value="1"/>
</dbReference>